<dbReference type="EMBL" id="WUFT01000019">
    <property type="protein sequence ID" value="NEJ73767.1"/>
    <property type="molecule type" value="Genomic_DNA"/>
</dbReference>
<dbReference type="RefSeq" id="WP_164014431.1">
    <property type="nucleotide sequence ID" value="NZ_WUFT01000019.1"/>
</dbReference>
<dbReference type="PROSITE" id="PS51257">
    <property type="entry name" value="PROKAR_LIPOPROTEIN"/>
    <property type="match status" value="1"/>
</dbReference>
<gene>
    <name evidence="2" type="ORF">GR197_25040</name>
</gene>
<evidence type="ECO:0000256" key="1">
    <source>
        <dbReference type="SAM" id="SignalP"/>
    </source>
</evidence>
<evidence type="ECO:0000313" key="2">
    <source>
        <dbReference type="EMBL" id="NEJ73767.1"/>
    </source>
</evidence>
<dbReference type="Proteomes" id="UP000471753">
    <property type="component" value="Unassembled WGS sequence"/>
</dbReference>
<evidence type="ECO:0008006" key="4">
    <source>
        <dbReference type="Google" id="ProtNLM"/>
    </source>
</evidence>
<accession>A0A7K3UJA5</accession>
<reference evidence="2 3" key="1">
    <citation type="submission" date="2019-12" db="EMBL/GenBank/DDBJ databases">
        <title>Rhizobium genotypes associated with high levels of biological nitrogen fixation by grain legumes in a temperate-maritime cropping system.</title>
        <authorList>
            <person name="Maluk M."/>
            <person name="Francesc Ferrando Molina F."/>
            <person name="Lopez Del Egido L."/>
            <person name="Lafos M."/>
            <person name="Langarica-Fuentes A."/>
            <person name="Gebre Yohannes G."/>
            <person name="Young M.W."/>
            <person name="Martin P."/>
            <person name="Gantlett R."/>
            <person name="Kenicer G."/>
            <person name="Hawes C."/>
            <person name="Begg G.S."/>
            <person name="Quilliam R.S."/>
            <person name="Squire G.R."/>
            <person name="Poole P.S."/>
            <person name="Young P.W."/>
            <person name="Iannetta P.M."/>
            <person name="James E.K."/>
        </authorList>
    </citation>
    <scope>NUCLEOTIDE SEQUENCE [LARGE SCALE GENOMIC DNA]</scope>
    <source>
        <strain evidence="2 3">JHI366</strain>
    </source>
</reference>
<organism evidence="2 3">
    <name type="scientific">Rhizobium phaseoli</name>
    <dbReference type="NCBI Taxonomy" id="396"/>
    <lineage>
        <taxon>Bacteria</taxon>
        <taxon>Pseudomonadati</taxon>
        <taxon>Pseudomonadota</taxon>
        <taxon>Alphaproteobacteria</taxon>
        <taxon>Hyphomicrobiales</taxon>
        <taxon>Rhizobiaceae</taxon>
        <taxon>Rhizobium/Agrobacterium group</taxon>
        <taxon>Rhizobium</taxon>
    </lineage>
</organism>
<feature type="signal peptide" evidence="1">
    <location>
        <begin position="1"/>
        <end position="19"/>
    </location>
</feature>
<keyword evidence="1" id="KW-0732">Signal</keyword>
<dbReference type="AlphaFoldDB" id="A0A7K3UJA5"/>
<name>A0A7K3UJA5_9HYPH</name>
<proteinExistence type="predicted"/>
<comment type="caution">
    <text evidence="2">The sequence shown here is derived from an EMBL/GenBank/DDBJ whole genome shotgun (WGS) entry which is preliminary data.</text>
</comment>
<evidence type="ECO:0000313" key="3">
    <source>
        <dbReference type="Proteomes" id="UP000471753"/>
    </source>
</evidence>
<protein>
    <recommendedName>
        <fullName evidence="4">Lipoprotein</fullName>
    </recommendedName>
</protein>
<feature type="chain" id="PRO_5029593354" description="Lipoprotein" evidence="1">
    <location>
        <begin position="20"/>
        <end position="154"/>
    </location>
</feature>
<sequence length="154" mass="16372">MRIRVVAAVAVAALAGCQAAPRFTAYKAGTVQSERQFAFDQCKIASLQEIPQSMAISTSPGYYNPGTLSCNTVGGYTSCNRIGAVDIPATTSTYDQNGGLRDRYLTRCMASKGYAMLEKLPLCGSEKEKQAALYQPQPASPAQMKCTAGVALDQ</sequence>